<feature type="signal peptide" evidence="2">
    <location>
        <begin position="1"/>
        <end position="25"/>
    </location>
</feature>
<feature type="region of interest" description="Disordered" evidence="1">
    <location>
        <begin position="142"/>
        <end position="181"/>
    </location>
</feature>
<dbReference type="Proteomes" id="UP000604825">
    <property type="component" value="Unassembled WGS sequence"/>
</dbReference>
<comment type="caution">
    <text evidence="3">The sequence shown here is derived from an EMBL/GenBank/DDBJ whole genome shotgun (WGS) entry which is preliminary data.</text>
</comment>
<keyword evidence="2" id="KW-0732">Signal</keyword>
<name>A0A811R5R7_9POAL</name>
<dbReference type="AlphaFoldDB" id="A0A811R5R7"/>
<accession>A0A811R5R7</accession>
<feature type="compositionally biased region" description="Polar residues" evidence="1">
    <location>
        <begin position="142"/>
        <end position="158"/>
    </location>
</feature>
<gene>
    <name evidence="3" type="ORF">NCGR_LOCUS48684</name>
</gene>
<proteinExistence type="predicted"/>
<protein>
    <submittedName>
        <fullName evidence="3">Uncharacterized protein</fullName>
    </submittedName>
</protein>
<evidence type="ECO:0000313" key="4">
    <source>
        <dbReference type="Proteomes" id="UP000604825"/>
    </source>
</evidence>
<evidence type="ECO:0000313" key="3">
    <source>
        <dbReference type="EMBL" id="CAD6265379.1"/>
    </source>
</evidence>
<feature type="chain" id="PRO_5032605824" evidence="2">
    <location>
        <begin position="26"/>
        <end position="181"/>
    </location>
</feature>
<reference evidence="3" key="1">
    <citation type="submission" date="2020-10" db="EMBL/GenBank/DDBJ databases">
        <authorList>
            <person name="Han B."/>
            <person name="Lu T."/>
            <person name="Zhao Q."/>
            <person name="Huang X."/>
            <person name="Zhao Y."/>
        </authorList>
    </citation>
    <scope>NUCLEOTIDE SEQUENCE</scope>
</reference>
<sequence>MGPPRGLAAALHAVPVLLAPAGAFARAPGDVAIWGGRWASQRGGRRRTCPLRPSGTPGLRPALPRAPVKAARRNRRSSMALPPRLAVTLELRPDPRPLRCGRPLGLRGHEDSLVAFTPNTPSSEEDKGVKALSDICVVLHTSSEPPINQGSRKSSAVASQGVARTEAWSTAPWCRRNQQSR</sequence>
<evidence type="ECO:0000256" key="1">
    <source>
        <dbReference type="SAM" id="MobiDB-lite"/>
    </source>
</evidence>
<evidence type="ECO:0000256" key="2">
    <source>
        <dbReference type="SAM" id="SignalP"/>
    </source>
</evidence>
<keyword evidence="4" id="KW-1185">Reference proteome</keyword>
<organism evidence="3 4">
    <name type="scientific">Miscanthus lutarioriparius</name>
    <dbReference type="NCBI Taxonomy" id="422564"/>
    <lineage>
        <taxon>Eukaryota</taxon>
        <taxon>Viridiplantae</taxon>
        <taxon>Streptophyta</taxon>
        <taxon>Embryophyta</taxon>
        <taxon>Tracheophyta</taxon>
        <taxon>Spermatophyta</taxon>
        <taxon>Magnoliopsida</taxon>
        <taxon>Liliopsida</taxon>
        <taxon>Poales</taxon>
        <taxon>Poaceae</taxon>
        <taxon>PACMAD clade</taxon>
        <taxon>Panicoideae</taxon>
        <taxon>Andropogonodae</taxon>
        <taxon>Andropogoneae</taxon>
        <taxon>Saccharinae</taxon>
        <taxon>Miscanthus</taxon>
    </lineage>
</organism>
<dbReference type="EMBL" id="CAJGYO010000013">
    <property type="protein sequence ID" value="CAD6265379.1"/>
    <property type="molecule type" value="Genomic_DNA"/>
</dbReference>